<feature type="domain" description="Fe2OG dioxygenase" evidence="6">
    <location>
        <begin position="104"/>
        <end position="212"/>
    </location>
</feature>
<dbReference type="InterPro" id="IPR027450">
    <property type="entry name" value="AlkB-like"/>
</dbReference>
<dbReference type="InterPro" id="IPR004574">
    <property type="entry name" value="Alkb"/>
</dbReference>
<dbReference type="AlphaFoldDB" id="A0A1Z4JEK7"/>
<evidence type="ECO:0000256" key="5">
    <source>
        <dbReference type="PIRSR" id="PIRSR604574-2"/>
    </source>
</evidence>
<keyword evidence="1 5" id="KW-0479">Metal-binding</keyword>
<feature type="binding site" evidence="5">
    <location>
        <position position="122"/>
    </location>
    <ligand>
        <name>Fe cation</name>
        <dbReference type="ChEBI" id="CHEBI:24875"/>
        <note>catalytic</note>
    </ligand>
</feature>
<protein>
    <submittedName>
        <fullName evidence="7">Alkylated DNA repair protein</fullName>
    </submittedName>
</protein>
<dbReference type="SUPFAM" id="SSF51197">
    <property type="entry name" value="Clavaminate synthase-like"/>
    <property type="match status" value="1"/>
</dbReference>
<organism evidence="7 8">
    <name type="scientific">Leptolyngbya boryana NIES-2135</name>
    <dbReference type="NCBI Taxonomy" id="1973484"/>
    <lineage>
        <taxon>Bacteria</taxon>
        <taxon>Bacillati</taxon>
        <taxon>Cyanobacteriota</taxon>
        <taxon>Cyanophyceae</taxon>
        <taxon>Leptolyngbyales</taxon>
        <taxon>Leptolyngbyaceae</taxon>
        <taxon>Leptolyngbya group</taxon>
        <taxon>Leptolyngbya</taxon>
    </lineage>
</organism>
<dbReference type="GO" id="GO:0005737">
    <property type="term" value="C:cytoplasm"/>
    <property type="evidence" value="ECO:0007669"/>
    <property type="project" value="TreeGrafter"/>
</dbReference>
<sequence>MNQLDLMPREVTSPLPGTVHIPNWLTIPQQNALLNLIRVATDGRWYTPEMPNGTPMKHPIACLGYAWKPYLYFIQEPYRPLPQEVIDITRKALLDARISYHPYEPDTGIVNWFPPDSSLGWHQDKSEHPDLIAVGSPIVTFSIGDSAIFRLNDEKQVSGSHELELRSGDVLIMSGRSRLAWHEVHKILPDTRPIDLNLDKAGRVSLTIRQALVHTKR</sequence>
<dbReference type="GO" id="GO:0008198">
    <property type="term" value="F:ferrous iron binding"/>
    <property type="evidence" value="ECO:0007669"/>
    <property type="project" value="TreeGrafter"/>
</dbReference>
<evidence type="ECO:0000256" key="3">
    <source>
        <dbReference type="ARBA" id="ARBA00023002"/>
    </source>
</evidence>
<dbReference type="InterPro" id="IPR005123">
    <property type="entry name" value="Oxoglu/Fe-dep_dioxygenase_dom"/>
</dbReference>
<keyword evidence="4 5" id="KW-0408">Iron</keyword>
<dbReference type="PANTHER" id="PTHR16557">
    <property type="entry name" value="ALKYLATED DNA REPAIR PROTEIN ALKB-RELATED"/>
    <property type="match status" value="1"/>
</dbReference>
<comment type="cofactor">
    <cofactor evidence="5">
        <name>Fe(2+)</name>
        <dbReference type="ChEBI" id="CHEBI:29033"/>
    </cofactor>
    <text evidence="5">Binds 1 Fe(2+) ion per subunit.</text>
</comment>
<feature type="binding site" evidence="5">
    <location>
        <position position="182"/>
    </location>
    <ligand>
        <name>Fe cation</name>
        <dbReference type="ChEBI" id="CHEBI:24875"/>
        <note>catalytic</note>
    </ligand>
</feature>
<dbReference type="Proteomes" id="UP000217895">
    <property type="component" value="Chromosome"/>
</dbReference>
<evidence type="ECO:0000313" key="7">
    <source>
        <dbReference type="EMBL" id="BAY55215.1"/>
    </source>
</evidence>
<proteinExistence type="predicted"/>
<gene>
    <name evidence="7" type="ORF">NIES2135_20380</name>
</gene>
<dbReference type="EMBL" id="AP018203">
    <property type="protein sequence ID" value="BAY55215.1"/>
    <property type="molecule type" value="Genomic_DNA"/>
</dbReference>
<feature type="binding site" evidence="5">
    <location>
        <position position="124"/>
    </location>
    <ligand>
        <name>Fe cation</name>
        <dbReference type="ChEBI" id="CHEBI:24875"/>
        <note>catalytic</note>
    </ligand>
</feature>
<keyword evidence="3" id="KW-0560">Oxidoreductase</keyword>
<keyword evidence="8" id="KW-1185">Reference proteome</keyword>
<dbReference type="InterPro" id="IPR037151">
    <property type="entry name" value="AlkB-like_sf"/>
</dbReference>
<evidence type="ECO:0000256" key="2">
    <source>
        <dbReference type="ARBA" id="ARBA00022964"/>
    </source>
</evidence>
<evidence type="ECO:0000313" key="8">
    <source>
        <dbReference type="Proteomes" id="UP000217895"/>
    </source>
</evidence>
<dbReference type="Pfam" id="PF13532">
    <property type="entry name" value="2OG-FeII_Oxy_2"/>
    <property type="match status" value="1"/>
</dbReference>
<accession>A0A1Z4JEK7</accession>
<reference evidence="7 8" key="1">
    <citation type="submission" date="2017-06" db="EMBL/GenBank/DDBJ databases">
        <title>Genome sequencing of cyanobaciteial culture collection at National Institute for Environmental Studies (NIES).</title>
        <authorList>
            <person name="Hirose Y."/>
            <person name="Shimura Y."/>
            <person name="Fujisawa T."/>
            <person name="Nakamura Y."/>
            <person name="Kawachi M."/>
        </authorList>
    </citation>
    <scope>NUCLEOTIDE SEQUENCE [LARGE SCALE GENOMIC DNA]</scope>
    <source>
        <strain evidence="7 8">NIES-2135</strain>
    </source>
</reference>
<dbReference type="GO" id="GO:0035515">
    <property type="term" value="F:oxidative RNA demethylase activity"/>
    <property type="evidence" value="ECO:0007669"/>
    <property type="project" value="TreeGrafter"/>
</dbReference>
<evidence type="ECO:0000256" key="4">
    <source>
        <dbReference type="ARBA" id="ARBA00023004"/>
    </source>
</evidence>
<dbReference type="Gene3D" id="2.60.120.590">
    <property type="entry name" value="Alpha-ketoglutarate-dependent dioxygenase AlkB-like"/>
    <property type="match status" value="1"/>
</dbReference>
<name>A0A1Z4JEK7_LEPBY</name>
<dbReference type="PROSITE" id="PS51471">
    <property type="entry name" value="FE2OG_OXY"/>
    <property type="match status" value="1"/>
</dbReference>
<dbReference type="GO" id="GO:0035516">
    <property type="term" value="F:broad specificity oxidative DNA demethylase activity"/>
    <property type="evidence" value="ECO:0007669"/>
    <property type="project" value="TreeGrafter"/>
</dbReference>
<evidence type="ECO:0000259" key="6">
    <source>
        <dbReference type="PROSITE" id="PS51471"/>
    </source>
</evidence>
<dbReference type="GO" id="GO:0035513">
    <property type="term" value="P:oxidative RNA demethylation"/>
    <property type="evidence" value="ECO:0007669"/>
    <property type="project" value="TreeGrafter"/>
</dbReference>
<dbReference type="PANTHER" id="PTHR16557:SF2">
    <property type="entry name" value="NUCLEIC ACID DIOXYGENASE ALKBH1"/>
    <property type="match status" value="1"/>
</dbReference>
<keyword evidence="2" id="KW-0223">Dioxygenase</keyword>
<evidence type="ECO:0000256" key="1">
    <source>
        <dbReference type="ARBA" id="ARBA00022723"/>
    </source>
</evidence>